<feature type="region of interest" description="Disordered" evidence="1">
    <location>
        <begin position="99"/>
        <end position="128"/>
    </location>
</feature>
<dbReference type="InterPro" id="IPR057394">
    <property type="entry name" value="PIGBOS1"/>
</dbReference>
<feature type="compositionally biased region" description="Basic and acidic residues" evidence="1">
    <location>
        <begin position="117"/>
        <end position="128"/>
    </location>
</feature>
<name>A0A8T9BGP8_9HELO</name>
<dbReference type="Proteomes" id="UP000469559">
    <property type="component" value="Unassembled WGS sequence"/>
</dbReference>
<gene>
    <name evidence="2" type="ORF">LARI1_G002228</name>
</gene>
<evidence type="ECO:0000313" key="2">
    <source>
        <dbReference type="EMBL" id="TVY18596.1"/>
    </source>
</evidence>
<evidence type="ECO:0000313" key="3">
    <source>
        <dbReference type="Proteomes" id="UP000469559"/>
    </source>
</evidence>
<reference evidence="2 3" key="1">
    <citation type="submission" date="2018-05" db="EMBL/GenBank/DDBJ databases">
        <title>Whole genome sequencing for identification of molecular markers to develop diagnostic detection tools for the regulated plant pathogen Lachnellula willkommii.</title>
        <authorList>
            <person name="Giroux E."/>
            <person name="Bilodeau G."/>
        </authorList>
    </citation>
    <scope>NUCLEOTIDE SEQUENCE [LARGE SCALE GENOMIC DNA]</scope>
    <source>
        <strain evidence="2 3">CBS 203.66</strain>
    </source>
</reference>
<dbReference type="Pfam" id="PF23670">
    <property type="entry name" value="PIGBOS1"/>
    <property type="match status" value="1"/>
</dbReference>
<dbReference type="EMBL" id="QGMF01000160">
    <property type="protein sequence ID" value="TVY18596.1"/>
    <property type="molecule type" value="Genomic_DNA"/>
</dbReference>
<dbReference type="AlphaFoldDB" id="A0A8T9BGP8"/>
<comment type="caution">
    <text evidence="2">The sequence shown here is derived from an EMBL/GenBank/DDBJ whole genome shotgun (WGS) entry which is preliminary data.</text>
</comment>
<sequence>MSRIRGVVPLFLATAIGIGNGIWVFGPAFKEQQELKNAEAGLLLNASRKPLEVIGEAKEDEVKMLRAAEAAASRSAATEAALKQGGSSSSWWPRLLWTGNDAGDKAKPSTDTVSEAINKERKKDVGEK</sequence>
<dbReference type="OrthoDB" id="5394869at2759"/>
<accession>A0A8T9BGP8</accession>
<protein>
    <submittedName>
        <fullName evidence="2">Uncharacterized protein</fullName>
    </submittedName>
</protein>
<proteinExistence type="predicted"/>
<organism evidence="2 3">
    <name type="scientific">Lachnellula arida</name>
    <dbReference type="NCBI Taxonomy" id="1316785"/>
    <lineage>
        <taxon>Eukaryota</taxon>
        <taxon>Fungi</taxon>
        <taxon>Dikarya</taxon>
        <taxon>Ascomycota</taxon>
        <taxon>Pezizomycotina</taxon>
        <taxon>Leotiomycetes</taxon>
        <taxon>Helotiales</taxon>
        <taxon>Lachnaceae</taxon>
        <taxon>Lachnellula</taxon>
    </lineage>
</organism>
<keyword evidence="3" id="KW-1185">Reference proteome</keyword>
<evidence type="ECO:0000256" key="1">
    <source>
        <dbReference type="SAM" id="MobiDB-lite"/>
    </source>
</evidence>